<dbReference type="AlphaFoldDB" id="M3ISD6"/>
<evidence type="ECO:0000313" key="3">
    <source>
        <dbReference type="Proteomes" id="UP000011777"/>
    </source>
</evidence>
<evidence type="ECO:0000313" key="2">
    <source>
        <dbReference type="EMBL" id="EMG49476.1"/>
    </source>
</evidence>
<reference evidence="2 3" key="1">
    <citation type="submission" date="2013-02" db="EMBL/GenBank/DDBJ databases">
        <title>Genome sequence of Candida maltosa Xu316, a potential industrial strain for xylitol and ethanol production.</title>
        <authorList>
            <person name="Yu J."/>
            <person name="Wang Q."/>
            <person name="Geng X."/>
            <person name="Bao W."/>
            <person name="He P."/>
            <person name="Cai J."/>
        </authorList>
    </citation>
    <scope>NUCLEOTIDE SEQUENCE [LARGE SCALE GENOMIC DNA]</scope>
    <source>
        <strain evidence="3">Xu316</strain>
    </source>
</reference>
<dbReference type="EMBL" id="AOGT01000648">
    <property type="protein sequence ID" value="EMG49476.1"/>
    <property type="molecule type" value="Genomic_DNA"/>
</dbReference>
<name>M3ISD6_CANMX</name>
<gene>
    <name evidence="2" type="ORF">G210_5756</name>
</gene>
<feature type="compositionally biased region" description="Low complexity" evidence="1">
    <location>
        <begin position="165"/>
        <end position="186"/>
    </location>
</feature>
<evidence type="ECO:0000256" key="1">
    <source>
        <dbReference type="SAM" id="MobiDB-lite"/>
    </source>
</evidence>
<keyword evidence="3" id="KW-1185">Reference proteome</keyword>
<dbReference type="Proteomes" id="UP000011777">
    <property type="component" value="Unassembled WGS sequence"/>
</dbReference>
<organism evidence="2 3">
    <name type="scientific">Candida maltosa (strain Xu316)</name>
    <name type="common">Yeast</name>
    <dbReference type="NCBI Taxonomy" id="1245528"/>
    <lineage>
        <taxon>Eukaryota</taxon>
        <taxon>Fungi</taxon>
        <taxon>Dikarya</taxon>
        <taxon>Ascomycota</taxon>
        <taxon>Saccharomycotina</taxon>
        <taxon>Pichiomycetes</taxon>
        <taxon>Debaryomycetaceae</taxon>
        <taxon>Candida/Lodderomyces clade</taxon>
        <taxon>Candida</taxon>
    </lineage>
</organism>
<feature type="region of interest" description="Disordered" evidence="1">
    <location>
        <begin position="163"/>
        <end position="186"/>
    </location>
</feature>
<dbReference type="HOGENOM" id="CLU_1454198_0_0_1"/>
<sequence length="186" mass="21054">MKNKIVYQPFELLNLRHNNQYDIHLYDLLPPHQQRSLPPITPINLYPVSAFVLVHQYYHQPYLEVYPNHSLPITYFTPPTSPHPLYVSPSPPSLISPSIAIPVIKLDSRENIPKGGMPLSTLYQPPTIIQQHSYITPVSPQHNENIFKKPLNNTTDDQIDSMLTSSCSSSDSDSSSSSDIIIQIEP</sequence>
<proteinExistence type="predicted"/>
<comment type="caution">
    <text evidence="2">The sequence shown here is derived from an EMBL/GenBank/DDBJ whole genome shotgun (WGS) entry which is preliminary data.</text>
</comment>
<dbReference type="OMA" id="QHNENIF"/>
<protein>
    <submittedName>
        <fullName evidence="2">Uncharacterized protein</fullName>
    </submittedName>
</protein>
<accession>M3ISD6</accession>